<dbReference type="EMBL" id="LR796531">
    <property type="protein sequence ID" value="CAB4149767.1"/>
    <property type="molecule type" value="Genomic_DNA"/>
</dbReference>
<feature type="compositionally biased region" description="Basic and acidic residues" evidence="1">
    <location>
        <begin position="82"/>
        <end position="92"/>
    </location>
</feature>
<feature type="region of interest" description="Disordered" evidence="1">
    <location>
        <begin position="1"/>
        <end position="52"/>
    </location>
</feature>
<protein>
    <submittedName>
        <fullName evidence="3">Uncharacterized protein</fullName>
    </submittedName>
</protein>
<feature type="region of interest" description="Disordered" evidence="1">
    <location>
        <begin position="77"/>
        <end position="101"/>
    </location>
</feature>
<feature type="compositionally biased region" description="Basic and acidic residues" evidence="1">
    <location>
        <begin position="13"/>
        <end position="38"/>
    </location>
</feature>
<gene>
    <name evidence="2" type="ORF">UFOVP543_27</name>
    <name evidence="3" type="ORF">UFOVP804_3</name>
</gene>
<evidence type="ECO:0000256" key="1">
    <source>
        <dbReference type="SAM" id="MobiDB-lite"/>
    </source>
</evidence>
<accession>A0A6J5P1R2</accession>
<dbReference type="EMBL" id="LR796756">
    <property type="protein sequence ID" value="CAB4163231.1"/>
    <property type="molecule type" value="Genomic_DNA"/>
</dbReference>
<name>A0A6J5P1R2_9CAUD</name>
<evidence type="ECO:0000313" key="3">
    <source>
        <dbReference type="EMBL" id="CAB4163231.1"/>
    </source>
</evidence>
<proteinExistence type="predicted"/>
<sequence length="209" mass="22495">MCSGGGSDSYARQSREDEMARQERIKTGTADVNKKFEGFNDSFYGQRQQDYKNYAEPQLREQLKGENSNLAYNLARSGMTDSSERSRNEGELQRQFSQGKADIASAALDQSNQARQRTEQNRSELLGQLNATGDAASVGSQAINRAGMLSSQQAFSPLGHMFTATTGLLGNAATAGYYDRNAPGINAYKNLFGGGSGGSSGSSRTVKTN</sequence>
<organism evidence="3">
    <name type="scientific">uncultured Caudovirales phage</name>
    <dbReference type="NCBI Taxonomy" id="2100421"/>
    <lineage>
        <taxon>Viruses</taxon>
        <taxon>Duplodnaviria</taxon>
        <taxon>Heunggongvirae</taxon>
        <taxon>Uroviricota</taxon>
        <taxon>Caudoviricetes</taxon>
        <taxon>Peduoviridae</taxon>
        <taxon>Maltschvirus</taxon>
        <taxon>Maltschvirus maltsch</taxon>
    </lineage>
</organism>
<reference evidence="3" key="1">
    <citation type="submission" date="2020-04" db="EMBL/GenBank/DDBJ databases">
        <authorList>
            <person name="Chiriac C."/>
            <person name="Salcher M."/>
            <person name="Ghai R."/>
            <person name="Kavagutti S V."/>
        </authorList>
    </citation>
    <scope>NUCLEOTIDE SEQUENCE</scope>
</reference>
<evidence type="ECO:0000313" key="2">
    <source>
        <dbReference type="EMBL" id="CAB4149767.1"/>
    </source>
</evidence>